<dbReference type="EMBL" id="JXYS01000083">
    <property type="protein sequence ID" value="KJF16444.1"/>
    <property type="molecule type" value="Genomic_DNA"/>
</dbReference>
<dbReference type="InterPro" id="IPR004830">
    <property type="entry name" value="LRR_variant"/>
</dbReference>
<dbReference type="SUPFAM" id="SSF48371">
    <property type="entry name" value="ARM repeat"/>
    <property type="match status" value="1"/>
</dbReference>
<name>A0A0D8HEZ9_9ACTN</name>
<organism evidence="1 2">
    <name type="scientific">Acidithrix ferrooxidans</name>
    <dbReference type="NCBI Taxonomy" id="1280514"/>
    <lineage>
        <taxon>Bacteria</taxon>
        <taxon>Bacillati</taxon>
        <taxon>Actinomycetota</taxon>
        <taxon>Acidimicrobiia</taxon>
        <taxon>Acidimicrobiales</taxon>
        <taxon>Acidimicrobiaceae</taxon>
        <taxon>Acidithrix</taxon>
    </lineage>
</organism>
<accession>A0A0D8HEZ9</accession>
<dbReference type="Pfam" id="PF01816">
    <property type="entry name" value="LRV"/>
    <property type="match status" value="1"/>
</dbReference>
<dbReference type="InterPro" id="IPR011989">
    <property type="entry name" value="ARM-like"/>
</dbReference>
<comment type="caution">
    <text evidence="1">The sequence shown here is derived from an EMBL/GenBank/DDBJ whole genome shotgun (WGS) entry which is preliminary data.</text>
</comment>
<gene>
    <name evidence="1" type="ORF">AXFE_27260</name>
</gene>
<protein>
    <submittedName>
        <fullName evidence="1">Leucine rich repeat variant</fullName>
    </submittedName>
</protein>
<evidence type="ECO:0000313" key="2">
    <source>
        <dbReference type="Proteomes" id="UP000032360"/>
    </source>
</evidence>
<dbReference type="Gene3D" id="1.25.10.10">
    <property type="entry name" value="Leucine-rich Repeat Variant"/>
    <property type="match status" value="1"/>
</dbReference>
<evidence type="ECO:0000313" key="1">
    <source>
        <dbReference type="EMBL" id="KJF16444.1"/>
    </source>
</evidence>
<dbReference type="InterPro" id="IPR016024">
    <property type="entry name" value="ARM-type_fold"/>
</dbReference>
<proteinExistence type="predicted"/>
<sequence>MKCYELWDTDCDLNLSREHHYRCRMQAHSTNDVINRCLDAGFTPNEVKEVLSINADIPPDNRVYEFLTTFSQGRAALESTRKKKEIDLEALARINNAKYLCEIASSRYNTVETLNFLAQSPHRAVRVAVAGNPNTPPETLVELYLESTPELRGFLAENPATPKKYLERIFKRDKGSAERRLAKNPSVPGEILEAIIATETADTKITIANNPGAELQLQFKLAEDADWRVRYALGRSVFAKNEVIVKLATDPLASVRSAIALNPRTPHPTMLQLLEEEDYVVRYRLAQNSALPLPIFTKIIDDRDSSVRRISTTNSHSPFYYIPEEMADAIENQPNYAWVSFLSNEQIPESIRHQLRNTNVPQTDVAINEFSHSHPSNIALFAELIARNKYKTSLHVKFTLTGLLCRHPKLTDEIEELTISILEECDYSESIRLQLRQILISNFHGEHNVIQALLRRTVAA</sequence>
<keyword evidence="2" id="KW-1185">Reference proteome</keyword>
<dbReference type="AlphaFoldDB" id="A0A0D8HEZ9"/>
<dbReference type="PATRIC" id="fig|1280514.3.peg.3576"/>
<reference evidence="1 2" key="1">
    <citation type="submission" date="2015-01" db="EMBL/GenBank/DDBJ databases">
        <title>Draft genome of the acidophilic iron oxidizer Acidithrix ferrooxidans strain Py-F3.</title>
        <authorList>
            <person name="Poehlein A."/>
            <person name="Eisen S."/>
            <person name="Schloemann M."/>
            <person name="Johnson B.D."/>
            <person name="Daniel R."/>
            <person name="Muehling M."/>
        </authorList>
    </citation>
    <scope>NUCLEOTIDE SEQUENCE [LARGE SCALE GENOMIC DNA]</scope>
    <source>
        <strain evidence="1 2">Py-F3</strain>
    </source>
</reference>
<dbReference type="STRING" id="1280514.AXFE_27260"/>
<dbReference type="Proteomes" id="UP000032360">
    <property type="component" value="Unassembled WGS sequence"/>
</dbReference>